<organism evidence="2 3">
    <name type="scientific">Dactylosporangium darangshiense</name>
    <dbReference type="NCBI Taxonomy" id="579108"/>
    <lineage>
        <taxon>Bacteria</taxon>
        <taxon>Bacillati</taxon>
        <taxon>Actinomycetota</taxon>
        <taxon>Actinomycetes</taxon>
        <taxon>Micromonosporales</taxon>
        <taxon>Micromonosporaceae</taxon>
        <taxon>Dactylosporangium</taxon>
    </lineage>
</organism>
<evidence type="ECO:0000313" key="3">
    <source>
        <dbReference type="Proteomes" id="UP001500620"/>
    </source>
</evidence>
<keyword evidence="3" id="KW-1185">Reference proteome</keyword>
<evidence type="ECO:0000313" key="2">
    <source>
        <dbReference type="EMBL" id="GAA4258128.1"/>
    </source>
</evidence>
<name>A0ABP8DKF2_9ACTN</name>
<keyword evidence="1" id="KW-0812">Transmembrane</keyword>
<sequence length="473" mass="49819">MLSRAERALRAAFRSGAPLDLAGAPVRAAVIAELLLAGPPPRPGRIARVDLAGARVTGRLDLTGARLDAPLRLRRCVFAEPLVLDHAELGSVNLDGSELPALDAESLHARRFFGLRGARVAGEAWFHHARAGGGFDVTGTAFGAAVNLQRAVVEGDAKLGHGASYAAGVRLDGARISGDLNIAQATVRASGDGPAIGANGVTVGGGLWLHELDAEGTVMLIGVRAEAAITLSRSRLRHPDGYALLLIEAQTAMLTLRLDPSSAGIVSLRDAHVGRFVDDPAGWPEGGTVELAGLAYDRISRRSGDTTAWTARERLAWMARYGTGFAPGAYDQLAAALRRDGREQEAREVLRVRERLRHRAMGRLGAVWGAVQDATIGFGYRPARALLWLVGVLGAGSGWFAWSGPLRAVKVGEAPTWDPILYTLDLLVPLVDLGHERAWDPVGADKAVAVLVMAAGWILATTVVAGAGRALGR</sequence>
<proteinExistence type="predicted"/>
<dbReference type="Proteomes" id="UP001500620">
    <property type="component" value="Unassembled WGS sequence"/>
</dbReference>
<comment type="caution">
    <text evidence="2">The sequence shown here is derived from an EMBL/GenBank/DDBJ whole genome shotgun (WGS) entry which is preliminary data.</text>
</comment>
<keyword evidence="1" id="KW-0472">Membrane</keyword>
<reference evidence="3" key="1">
    <citation type="journal article" date="2019" name="Int. J. Syst. Evol. Microbiol.">
        <title>The Global Catalogue of Microorganisms (GCM) 10K type strain sequencing project: providing services to taxonomists for standard genome sequencing and annotation.</title>
        <authorList>
            <consortium name="The Broad Institute Genomics Platform"/>
            <consortium name="The Broad Institute Genome Sequencing Center for Infectious Disease"/>
            <person name="Wu L."/>
            <person name="Ma J."/>
        </authorList>
    </citation>
    <scope>NUCLEOTIDE SEQUENCE [LARGE SCALE GENOMIC DNA]</scope>
    <source>
        <strain evidence="3">JCM 17441</strain>
    </source>
</reference>
<feature type="transmembrane region" description="Helical" evidence="1">
    <location>
        <begin position="447"/>
        <end position="467"/>
    </location>
</feature>
<keyword evidence="1" id="KW-1133">Transmembrane helix</keyword>
<protein>
    <submittedName>
        <fullName evidence="2">Membrane-associated oxidoreductase</fullName>
    </submittedName>
</protein>
<gene>
    <name evidence="2" type="ORF">GCM10022255_077620</name>
</gene>
<evidence type="ECO:0000256" key="1">
    <source>
        <dbReference type="SAM" id="Phobius"/>
    </source>
</evidence>
<feature type="transmembrane region" description="Helical" evidence="1">
    <location>
        <begin position="385"/>
        <end position="402"/>
    </location>
</feature>
<dbReference type="EMBL" id="BAABAT010000030">
    <property type="protein sequence ID" value="GAA4258128.1"/>
    <property type="molecule type" value="Genomic_DNA"/>
</dbReference>
<accession>A0ABP8DKF2</accession>